<reference evidence="1 2" key="1">
    <citation type="journal article" date="2015" name="Genome Announc.">
        <title>Genome Sequence of Mushroom Soft-Rot Pathogen Janthinobacterium agaricidamnosum.</title>
        <authorList>
            <person name="Graupner K."/>
            <person name="Lackner G."/>
            <person name="Hertweck C."/>
        </authorList>
    </citation>
    <scope>NUCLEOTIDE SEQUENCE [LARGE SCALE GENOMIC DNA]</scope>
    <source>
        <strain evidence="2">NBRC 102515 / DSM 9628</strain>
    </source>
</reference>
<accession>W0V9X1</accession>
<sequence length="102" mass="11476">MQLVAIGELAMEQWRAQEATANAKHAYHLAIRNYERLHGGLNKPVSKDAPEHGDVRAFTEAEYKRLQQAKRSTYNLKTRMAKACAKLARISATRPTEQGIAK</sequence>
<name>W0V9X1_9BURK</name>
<dbReference type="EMBL" id="HG322949">
    <property type="protein sequence ID" value="CDG84148.1"/>
    <property type="molecule type" value="Genomic_DNA"/>
</dbReference>
<dbReference type="KEGG" id="jag:GJA_3532"/>
<proteinExistence type="predicted"/>
<keyword evidence="2" id="KW-1185">Reference proteome</keyword>
<organism evidence="1 2">
    <name type="scientific">Janthinobacterium agaricidamnosum NBRC 102515 = DSM 9628</name>
    <dbReference type="NCBI Taxonomy" id="1349767"/>
    <lineage>
        <taxon>Bacteria</taxon>
        <taxon>Pseudomonadati</taxon>
        <taxon>Pseudomonadota</taxon>
        <taxon>Betaproteobacteria</taxon>
        <taxon>Burkholderiales</taxon>
        <taxon>Oxalobacteraceae</taxon>
        <taxon>Janthinobacterium</taxon>
    </lineage>
</organism>
<dbReference type="HOGENOM" id="CLU_2273553_0_0_4"/>
<gene>
    <name evidence="1" type="ORF">GJA_3532</name>
</gene>
<evidence type="ECO:0000313" key="1">
    <source>
        <dbReference type="EMBL" id="CDG84148.1"/>
    </source>
</evidence>
<evidence type="ECO:0000313" key="2">
    <source>
        <dbReference type="Proteomes" id="UP000027604"/>
    </source>
</evidence>
<protein>
    <submittedName>
        <fullName evidence="1">Uncharacterized protein</fullName>
    </submittedName>
</protein>
<dbReference type="STRING" id="1349767.GJA_3532"/>
<dbReference type="PATRIC" id="fig|1349767.4.peg.130"/>
<dbReference type="AlphaFoldDB" id="W0V9X1"/>
<dbReference type="Proteomes" id="UP000027604">
    <property type="component" value="Chromosome I"/>
</dbReference>